<evidence type="ECO:0000259" key="11">
    <source>
        <dbReference type="PROSITE" id="PS51755"/>
    </source>
</evidence>
<keyword evidence="2" id="KW-0963">Cytoplasm</keyword>
<dbReference type="Gene3D" id="6.10.250.690">
    <property type="match status" value="1"/>
</dbReference>
<dbReference type="GO" id="GO:0005829">
    <property type="term" value="C:cytosol"/>
    <property type="evidence" value="ECO:0007669"/>
    <property type="project" value="TreeGrafter"/>
</dbReference>
<dbReference type="GO" id="GO:0032993">
    <property type="term" value="C:protein-DNA complex"/>
    <property type="evidence" value="ECO:0007669"/>
    <property type="project" value="TreeGrafter"/>
</dbReference>
<dbReference type="GO" id="GO:0000156">
    <property type="term" value="F:phosphorelay response regulator activity"/>
    <property type="evidence" value="ECO:0007669"/>
    <property type="project" value="TreeGrafter"/>
</dbReference>
<dbReference type="FunFam" id="1.10.10.10:FF:000099">
    <property type="entry name" value="Two-component system response regulator TorR"/>
    <property type="match status" value="1"/>
</dbReference>
<evidence type="ECO:0000256" key="6">
    <source>
        <dbReference type="ARBA" id="ARBA00023125"/>
    </source>
</evidence>
<dbReference type="SMART" id="SM00448">
    <property type="entry name" value="REC"/>
    <property type="match status" value="1"/>
</dbReference>
<gene>
    <name evidence="12" type="ORF">JJ685_03665</name>
</gene>
<dbReference type="SUPFAM" id="SSF46894">
    <property type="entry name" value="C-terminal effector domain of the bipartite response regulators"/>
    <property type="match status" value="1"/>
</dbReference>
<evidence type="ECO:0000256" key="7">
    <source>
        <dbReference type="ARBA" id="ARBA00023163"/>
    </source>
</evidence>
<dbReference type="GO" id="GO:0000976">
    <property type="term" value="F:transcription cis-regulatory region binding"/>
    <property type="evidence" value="ECO:0007669"/>
    <property type="project" value="TreeGrafter"/>
</dbReference>
<name>A0A936YUH8_9BURK</name>
<evidence type="ECO:0000259" key="10">
    <source>
        <dbReference type="PROSITE" id="PS50110"/>
    </source>
</evidence>
<sequence>MSAVSHWQAHVVALDDDPAVRELLSEYLSGNDLRVTALASGRELEETLARDPVDLLVLDLKLPGEDGMQIARRLREGTASLPILMLTGRSEEADRVMGLELGADDYLTKPFSPRELLARVRALLRRAGAQATVADAIARVRCYRFGNWELNIGLRKLRAVDGRLVELTNGEFSLLTAFLSAPQRVLTRDHLLELSRLHNAEVYDRSIDVQILRLRRKIEPDPANPTYIKTERGAGYLFDSDVRAVR</sequence>
<protein>
    <submittedName>
        <fullName evidence="12">Response regulator</fullName>
    </submittedName>
</protein>
<comment type="caution">
    <text evidence="12">The sequence shown here is derived from an EMBL/GenBank/DDBJ whole genome shotgun (WGS) entry which is preliminary data.</text>
</comment>
<dbReference type="InterPro" id="IPR001789">
    <property type="entry name" value="Sig_transdc_resp-reg_receiver"/>
</dbReference>
<keyword evidence="6 9" id="KW-0238">DNA-binding</keyword>
<keyword evidence="5" id="KW-0805">Transcription regulation</keyword>
<dbReference type="SUPFAM" id="SSF52172">
    <property type="entry name" value="CheY-like"/>
    <property type="match status" value="1"/>
</dbReference>
<evidence type="ECO:0000256" key="1">
    <source>
        <dbReference type="ARBA" id="ARBA00004496"/>
    </source>
</evidence>
<dbReference type="GO" id="GO:0006355">
    <property type="term" value="P:regulation of DNA-templated transcription"/>
    <property type="evidence" value="ECO:0007669"/>
    <property type="project" value="InterPro"/>
</dbReference>
<feature type="modified residue" description="4-aspartylphosphate" evidence="8">
    <location>
        <position position="59"/>
    </location>
</feature>
<feature type="domain" description="OmpR/PhoB-type" evidence="11">
    <location>
        <begin position="140"/>
        <end position="240"/>
    </location>
</feature>
<evidence type="ECO:0000313" key="12">
    <source>
        <dbReference type="EMBL" id="MBL0390230.1"/>
    </source>
</evidence>
<organism evidence="12 13">
    <name type="scientific">Ramlibacter monticola</name>
    <dbReference type="NCBI Taxonomy" id="1926872"/>
    <lineage>
        <taxon>Bacteria</taxon>
        <taxon>Pseudomonadati</taxon>
        <taxon>Pseudomonadota</taxon>
        <taxon>Betaproteobacteria</taxon>
        <taxon>Burkholderiales</taxon>
        <taxon>Comamonadaceae</taxon>
        <taxon>Ramlibacter</taxon>
    </lineage>
</organism>
<keyword evidence="4" id="KW-0902">Two-component regulatory system</keyword>
<evidence type="ECO:0000256" key="2">
    <source>
        <dbReference type="ARBA" id="ARBA00022490"/>
    </source>
</evidence>
<dbReference type="Gene3D" id="1.10.10.10">
    <property type="entry name" value="Winged helix-like DNA-binding domain superfamily/Winged helix DNA-binding domain"/>
    <property type="match status" value="1"/>
</dbReference>
<dbReference type="InterPro" id="IPR001867">
    <property type="entry name" value="OmpR/PhoB-type_DNA-bd"/>
</dbReference>
<dbReference type="PANTHER" id="PTHR48111">
    <property type="entry name" value="REGULATOR OF RPOS"/>
    <property type="match status" value="1"/>
</dbReference>
<dbReference type="Pfam" id="PF00486">
    <property type="entry name" value="Trans_reg_C"/>
    <property type="match status" value="1"/>
</dbReference>
<keyword evidence="7" id="KW-0804">Transcription</keyword>
<dbReference type="Proteomes" id="UP000599109">
    <property type="component" value="Unassembled WGS sequence"/>
</dbReference>
<dbReference type="Gene3D" id="3.40.50.2300">
    <property type="match status" value="1"/>
</dbReference>
<accession>A0A936YUH8</accession>
<dbReference type="EMBL" id="JAEQNE010000001">
    <property type="protein sequence ID" value="MBL0390230.1"/>
    <property type="molecule type" value="Genomic_DNA"/>
</dbReference>
<dbReference type="SMART" id="SM00862">
    <property type="entry name" value="Trans_reg_C"/>
    <property type="match status" value="1"/>
</dbReference>
<feature type="DNA-binding region" description="OmpR/PhoB-type" evidence="9">
    <location>
        <begin position="140"/>
        <end position="240"/>
    </location>
</feature>
<evidence type="ECO:0000256" key="5">
    <source>
        <dbReference type="ARBA" id="ARBA00023015"/>
    </source>
</evidence>
<reference evidence="12 13" key="1">
    <citation type="journal article" date="2017" name="Int. J. Syst. Evol. Microbiol.">
        <title>Ramlibacter monticola sp. nov., isolated from forest soil.</title>
        <authorList>
            <person name="Chaudhary D.K."/>
            <person name="Kim J."/>
        </authorList>
    </citation>
    <scope>NUCLEOTIDE SEQUENCE [LARGE SCALE GENOMIC DNA]</scope>
    <source>
        <strain evidence="12 13">KACC 19175</strain>
    </source>
</reference>
<evidence type="ECO:0000256" key="8">
    <source>
        <dbReference type="PROSITE-ProRule" id="PRU00169"/>
    </source>
</evidence>
<dbReference type="Pfam" id="PF00072">
    <property type="entry name" value="Response_reg"/>
    <property type="match status" value="1"/>
</dbReference>
<comment type="subcellular location">
    <subcellularLocation>
        <location evidence="1">Cytoplasm</location>
    </subcellularLocation>
</comment>
<keyword evidence="3 8" id="KW-0597">Phosphoprotein</keyword>
<evidence type="ECO:0000313" key="13">
    <source>
        <dbReference type="Proteomes" id="UP000599109"/>
    </source>
</evidence>
<dbReference type="InterPro" id="IPR039420">
    <property type="entry name" value="WalR-like"/>
</dbReference>
<dbReference type="InterPro" id="IPR011006">
    <property type="entry name" value="CheY-like_superfamily"/>
</dbReference>
<dbReference type="PROSITE" id="PS50110">
    <property type="entry name" value="RESPONSE_REGULATORY"/>
    <property type="match status" value="1"/>
</dbReference>
<dbReference type="PROSITE" id="PS51755">
    <property type="entry name" value="OMPR_PHOB"/>
    <property type="match status" value="1"/>
</dbReference>
<evidence type="ECO:0000256" key="3">
    <source>
        <dbReference type="ARBA" id="ARBA00022553"/>
    </source>
</evidence>
<dbReference type="RefSeq" id="WP_201672796.1">
    <property type="nucleotide sequence ID" value="NZ_JAEQNE010000001.1"/>
</dbReference>
<feature type="domain" description="Response regulatory" evidence="10">
    <location>
        <begin position="10"/>
        <end position="124"/>
    </location>
</feature>
<evidence type="ECO:0000256" key="4">
    <source>
        <dbReference type="ARBA" id="ARBA00023012"/>
    </source>
</evidence>
<keyword evidence="13" id="KW-1185">Reference proteome</keyword>
<dbReference type="InterPro" id="IPR036388">
    <property type="entry name" value="WH-like_DNA-bd_sf"/>
</dbReference>
<dbReference type="AlphaFoldDB" id="A0A936YUH8"/>
<dbReference type="PANTHER" id="PTHR48111:SF4">
    <property type="entry name" value="DNA-BINDING DUAL TRANSCRIPTIONAL REGULATOR OMPR"/>
    <property type="match status" value="1"/>
</dbReference>
<evidence type="ECO:0000256" key="9">
    <source>
        <dbReference type="PROSITE-ProRule" id="PRU01091"/>
    </source>
</evidence>
<dbReference type="InterPro" id="IPR016032">
    <property type="entry name" value="Sig_transdc_resp-reg_C-effctor"/>
</dbReference>
<dbReference type="CDD" id="cd00383">
    <property type="entry name" value="trans_reg_C"/>
    <property type="match status" value="1"/>
</dbReference>
<proteinExistence type="predicted"/>